<dbReference type="EMBL" id="QCZI01000005">
    <property type="protein sequence ID" value="PWA05900.1"/>
    <property type="molecule type" value="Genomic_DNA"/>
</dbReference>
<dbReference type="PROSITE" id="PS51257">
    <property type="entry name" value="PROKAR_LIPOPROTEIN"/>
    <property type="match status" value="1"/>
</dbReference>
<name>A0A2U1JL69_9FLAO</name>
<evidence type="ECO:0000313" key="2">
    <source>
        <dbReference type="Proteomes" id="UP000245449"/>
    </source>
</evidence>
<organism evidence="1 2">
    <name type="scientific">Flavobacterium psychrotolerans</name>
    <dbReference type="NCBI Taxonomy" id="2169410"/>
    <lineage>
        <taxon>Bacteria</taxon>
        <taxon>Pseudomonadati</taxon>
        <taxon>Bacteroidota</taxon>
        <taxon>Flavobacteriia</taxon>
        <taxon>Flavobacteriales</taxon>
        <taxon>Flavobacteriaceae</taxon>
        <taxon>Flavobacterium</taxon>
    </lineage>
</organism>
<dbReference type="OrthoDB" id="697275at2"/>
<dbReference type="InterPro" id="IPR032774">
    <property type="entry name" value="WG_beta_rep"/>
</dbReference>
<evidence type="ECO:0000313" key="1">
    <source>
        <dbReference type="EMBL" id="PWA05900.1"/>
    </source>
</evidence>
<keyword evidence="2" id="KW-1185">Reference proteome</keyword>
<dbReference type="Proteomes" id="UP000245449">
    <property type="component" value="Unassembled WGS sequence"/>
</dbReference>
<comment type="caution">
    <text evidence="1">The sequence shown here is derived from an EMBL/GenBank/DDBJ whole genome shotgun (WGS) entry which is preliminary data.</text>
</comment>
<gene>
    <name evidence="1" type="ORF">DB895_05620</name>
</gene>
<dbReference type="RefSeq" id="WP_116724385.1">
    <property type="nucleotide sequence ID" value="NZ_QCZI01000005.1"/>
</dbReference>
<sequence>MRAFAILFLILILSCCQHTVKKDDYLISFQDSTSGACGFKNQKGEIVIPEGKYQMCFTDTFKSYAIVAITKSGMVAIDRNQNVLYDVFIFDNRPDEPSEGLFRIESNKKIGYADAATGAVVIRPQFDCAFPFEKGNAKVSTDCKTQSDGEHQTWLSDHWYYIDKKGQKMEKPKKKRNDKIKIG</sequence>
<dbReference type="Pfam" id="PF14903">
    <property type="entry name" value="WG_beta_rep"/>
    <property type="match status" value="1"/>
</dbReference>
<dbReference type="AlphaFoldDB" id="A0A2U1JL69"/>
<protein>
    <recommendedName>
        <fullName evidence="3">WG repeat-containing protein</fullName>
    </recommendedName>
</protein>
<accession>A0A2U1JL69</accession>
<evidence type="ECO:0008006" key="3">
    <source>
        <dbReference type="Google" id="ProtNLM"/>
    </source>
</evidence>
<reference evidence="1 2" key="1">
    <citation type="submission" date="2018-04" db="EMBL/GenBank/DDBJ databases">
        <title>Flavobacterium sp. nov., isolated from glacier ice.</title>
        <authorList>
            <person name="Liu Q."/>
            <person name="Xin Y.-H."/>
        </authorList>
    </citation>
    <scope>NUCLEOTIDE SEQUENCE [LARGE SCALE GENOMIC DNA]</scope>
    <source>
        <strain evidence="1 2">RB1R5</strain>
    </source>
</reference>
<proteinExistence type="predicted"/>